<organism evidence="1 2">
    <name type="scientific">Dothidotthia symphoricarpi CBS 119687</name>
    <dbReference type="NCBI Taxonomy" id="1392245"/>
    <lineage>
        <taxon>Eukaryota</taxon>
        <taxon>Fungi</taxon>
        <taxon>Dikarya</taxon>
        <taxon>Ascomycota</taxon>
        <taxon>Pezizomycotina</taxon>
        <taxon>Dothideomycetes</taxon>
        <taxon>Pleosporomycetidae</taxon>
        <taxon>Pleosporales</taxon>
        <taxon>Dothidotthiaceae</taxon>
        <taxon>Dothidotthia</taxon>
    </lineage>
</organism>
<dbReference type="GeneID" id="54413602"/>
<evidence type="ECO:0000313" key="2">
    <source>
        <dbReference type="Proteomes" id="UP000799771"/>
    </source>
</evidence>
<evidence type="ECO:0000313" key="1">
    <source>
        <dbReference type="EMBL" id="KAF2123669.1"/>
    </source>
</evidence>
<sequence>MTWTCTQQQVLFFQTPATSLGRRRLCPLTCGQAWRFGACTSTSVRHINSGQPNHDDVVSRIKMLLSLSRDMAKRDVIKRLSQFVANVTPITGINEAWTTHFDDRPLPNSAGYRGNLEIALRCVLGRSYESVTLEDKYDDSVKEVAKRAQSE</sequence>
<dbReference type="Proteomes" id="UP000799771">
    <property type="component" value="Unassembled WGS sequence"/>
</dbReference>
<dbReference type="AlphaFoldDB" id="A0A6A5ZVW5"/>
<dbReference type="RefSeq" id="XP_033518063.1">
    <property type="nucleotide sequence ID" value="XM_033673170.1"/>
</dbReference>
<protein>
    <submittedName>
        <fullName evidence="1">Uncharacterized protein</fullName>
    </submittedName>
</protein>
<gene>
    <name evidence="1" type="ORF">P153DRAFT_435753</name>
</gene>
<keyword evidence="2" id="KW-1185">Reference proteome</keyword>
<accession>A0A6A5ZVW5</accession>
<dbReference type="EMBL" id="ML977523">
    <property type="protein sequence ID" value="KAF2123669.1"/>
    <property type="molecule type" value="Genomic_DNA"/>
</dbReference>
<proteinExistence type="predicted"/>
<name>A0A6A5ZVW5_9PLEO</name>
<reference evidence="1" key="1">
    <citation type="journal article" date="2020" name="Stud. Mycol.">
        <title>101 Dothideomycetes genomes: a test case for predicting lifestyles and emergence of pathogens.</title>
        <authorList>
            <person name="Haridas S."/>
            <person name="Albert R."/>
            <person name="Binder M."/>
            <person name="Bloem J."/>
            <person name="Labutti K."/>
            <person name="Salamov A."/>
            <person name="Andreopoulos B."/>
            <person name="Baker S."/>
            <person name="Barry K."/>
            <person name="Bills G."/>
            <person name="Bluhm B."/>
            <person name="Cannon C."/>
            <person name="Castanera R."/>
            <person name="Culley D."/>
            <person name="Daum C."/>
            <person name="Ezra D."/>
            <person name="Gonzalez J."/>
            <person name="Henrissat B."/>
            <person name="Kuo A."/>
            <person name="Liang C."/>
            <person name="Lipzen A."/>
            <person name="Lutzoni F."/>
            <person name="Magnuson J."/>
            <person name="Mondo S."/>
            <person name="Nolan M."/>
            <person name="Ohm R."/>
            <person name="Pangilinan J."/>
            <person name="Park H.-J."/>
            <person name="Ramirez L."/>
            <person name="Alfaro M."/>
            <person name="Sun H."/>
            <person name="Tritt A."/>
            <person name="Yoshinaga Y."/>
            <person name="Zwiers L.-H."/>
            <person name="Turgeon B."/>
            <person name="Goodwin S."/>
            <person name="Spatafora J."/>
            <person name="Crous P."/>
            <person name="Grigoriev I."/>
        </authorList>
    </citation>
    <scope>NUCLEOTIDE SEQUENCE</scope>
    <source>
        <strain evidence="1">CBS 119687</strain>
    </source>
</reference>